<feature type="compositionally biased region" description="Low complexity" evidence="16">
    <location>
        <begin position="368"/>
        <end position="380"/>
    </location>
</feature>
<evidence type="ECO:0000256" key="11">
    <source>
        <dbReference type="ARBA" id="ARBA00022843"/>
    </source>
</evidence>
<feature type="compositionally biased region" description="Polar residues" evidence="16">
    <location>
        <begin position="843"/>
        <end position="854"/>
    </location>
</feature>
<accession>A0A9P8I138</accession>
<feature type="region of interest" description="Disordered" evidence="16">
    <location>
        <begin position="454"/>
        <end position="764"/>
    </location>
</feature>
<evidence type="ECO:0000256" key="12">
    <source>
        <dbReference type="ARBA" id="ARBA00022895"/>
    </source>
</evidence>
<keyword evidence="15" id="KW-0539">Nucleus</keyword>
<dbReference type="GO" id="GO:0003677">
    <property type="term" value="F:DNA binding"/>
    <property type="evidence" value="ECO:0007669"/>
    <property type="project" value="UniProtKB-KW"/>
</dbReference>
<evidence type="ECO:0000256" key="8">
    <source>
        <dbReference type="ARBA" id="ARBA00022553"/>
    </source>
</evidence>
<feature type="compositionally biased region" description="Polar residues" evidence="16">
    <location>
        <begin position="546"/>
        <end position="557"/>
    </location>
</feature>
<name>A0A9P8I138_9PEZI</name>
<feature type="compositionally biased region" description="Polar residues" evidence="16">
    <location>
        <begin position="567"/>
        <end position="584"/>
    </location>
</feature>
<keyword evidence="7" id="KW-0963">Cytoplasm</keyword>
<evidence type="ECO:0000256" key="6">
    <source>
        <dbReference type="ARBA" id="ARBA00022454"/>
    </source>
</evidence>
<feature type="compositionally biased region" description="Low complexity" evidence="16">
    <location>
        <begin position="734"/>
        <end position="764"/>
    </location>
</feature>
<keyword evidence="6" id="KW-0158">Chromosome</keyword>
<feature type="compositionally biased region" description="Pro residues" evidence="16">
    <location>
        <begin position="285"/>
        <end position="299"/>
    </location>
</feature>
<protein>
    <recommendedName>
        <fullName evidence="5">RNA polymerase II degradation factor 1</fullName>
    </recommendedName>
</protein>
<dbReference type="PROSITE" id="PS51140">
    <property type="entry name" value="CUE"/>
    <property type="match status" value="1"/>
</dbReference>
<evidence type="ECO:0000256" key="7">
    <source>
        <dbReference type="ARBA" id="ARBA00022490"/>
    </source>
</evidence>
<feature type="compositionally biased region" description="Polar residues" evidence="16">
    <location>
        <begin position="389"/>
        <end position="411"/>
    </location>
</feature>
<feature type="compositionally biased region" description="Polar residues" evidence="16">
    <location>
        <begin position="940"/>
        <end position="965"/>
    </location>
</feature>
<evidence type="ECO:0000313" key="19">
    <source>
        <dbReference type="Proteomes" id="UP000698800"/>
    </source>
</evidence>
<evidence type="ECO:0000256" key="3">
    <source>
        <dbReference type="ARBA" id="ARBA00004574"/>
    </source>
</evidence>
<feature type="compositionally biased region" description="Low complexity" evidence="16">
    <location>
        <begin position="966"/>
        <end position="988"/>
    </location>
</feature>
<keyword evidence="14" id="KW-0234">DNA repair</keyword>
<evidence type="ECO:0000259" key="17">
    <source>
        <dbReference type="PROSITE" id="PS51140"/>
    </source>
</evidence>
<feature type="compositionally biased region" description="Polar residues" evidence="16">
    <location>
        <begin position="713"/>
        <end position="730"/>
    </location>
</feature>
<feature type="compositionally biased region" description="Low complexity" evidence="16">
    <location>
        <begin position="585"/>
        <end position="640"/>
    </location>
</feature>
<feature type="region of interest" description="Disordered" evidence="16">
    <location>
        <begin position="838"/>
        <end position="1019"/>
    </location>
</feature>
<evidence type="ECO:0000256" key="16">
    <source>
        <dbReference type="SAM" id="MobiDB-lite"/>
    </source>
</evidence>
<dbReference type="CDD" id="cd14368">
    <property type="entry name" value="CUE_DEF1_like"/>
    <property type="match status" value="1"/>
</dbReference>
<feature type="compositionally biased region" description="Basic and acidic residues" evidence="16">
    <location>
        <begin position="346"/>
        <end position="366"/>
    </location>
</feature>
<feature type="compositionally biased region" description="Polar residues" evidence="16">
    <location>
        <begin position="217"/>
        <end position="230"/>
    </location>
</feature>
<comment type="similarity">
    <text evidence="4">Belongs to the DEF1 family.</text>
</comment>
<evidence type="ECO:0000256" key="10">
    <source>
        <dbReference type="ARBA" id="ARBA00022786"/>
    </source>
</evidence>
<keyword evidence="11" id="KW-0832">Ubl conjugation</keyword>
<feature type="compositionally biased region" description="Polar residues" evidence="16">
    <location>
        <begin position="499"/>
        <end position="508"/>
    </location>
</feature>
<feature type="compositionally biased region" description="Gly residues" evidence="16">
    <location>
        <begin position="16"/>
        <end position="29"/>
    </location>
</feature>
<evidence type="ECO:0000256" key="13">
    <source>
        <dbReference type="ARBA" id="ARBA00023125"/>
    </source>
</evidence>
<feature type="compositionally biased region" description="Low complexity" evidence="16">
    <location>
        <begin position="911"/>
        <end position="928"/>
    </location>
</feature>
<feature type="compositionally biased region" description="Gly residues" evidence="16">
    <location>
        <begin position="141"/>
        <end position="150"/>
    </location>
</feature>
<feature type="compositionally biased region" description="Acidic residues" evidence="16">
    <location>
        <begin position="462"/>
        <end position="472"/>
    </location>
</feature>
<feature type="compositionally biased region" description="Polar residues" evidence="16">
    <location>
        <begin position="883"/>
        <end position="897"/>
    </location>
</feature>
<organism evidence="18 19">
    <name type="scientific">Glutinoglossum americanum</name>
    <dbReference type="NCBI Taxonomy" id="1670608"/>
    <lineage>
        <taxon>Eukaryota</taxon>
        <taxon>Fungi</taxon>
        <taxon>Dikarya</taxon>
        <taxon>Ascomycota</taxon>
        <taxon>Pezizomycotina</taxon>
        <taxon>Geoglossomycetes</taxon>
        <taxon>Geoglossales</taxon>
        <taxon>Geoglossaceae</taxon>
        <taxon>Glutinoglossum</taxon>
    </lineage>
</organism>
<evidence type="ECO:0000256" key="2">
    <source>
        <dbReference type="ARBA" id="ARBA00004496"/>
    </source>
</evidence>
<dbReference type="EMBL" id="JAGHQL010000079">
    <property type="protein sequence ID" value="KAH0541408.1"/>
    <property type="molecule type" value="Genomic_DNA"/>
</dbReference>
<proteinExistence type="inferred from homology"/>
<keyword evidence="19" id="KW-1185">Reference proteome</keyword>
<dbReference type="GO" id="GO:0005634">
    <property type="term" value="C:nucleus"/>
    <property type="evidence" value="ECO:0007669"/>
    <property type="project" value="UniProtKB-SubCell"/>
</dbReference>
<evidence type="ECO:0000256" key="1">
    <source>
        <dbReference type="ARBA" id="ARBA00004123"/>
    </source>
</evidence>
<dbReference type="SUPFAM" id="SSF46934">
    <property type="entry name" value="UBA-like"/>
    <property type="match status" value="1"/>
</dbReference>
<dbReference type="GO" id="GO:0000781">
    <property type="term" value="C:chromosome, telomeric region"/>
    <property type="evidence" value="ECO:0007669"/>
    <property type="project" value="UniProtKB-SubCell"/>
</dbReference>
<evidence type="ECO:0000313" key="18">
    <source>
        <dbReference type="EMBL" id="KAH0541408.1"/>
    </source>
</evidence>
<comment type="subcellular location">
    <subcellularLocation>
        <location evidence="3">Chromosome</location>
        <location evidence="3">Telomere</location>
    </subcellularLocation>
    <subcellularLocation>
        <location evidence="2">Cytoplasm</location>
    </subcellularLocation>
    <subcellularLocation>
        <location evidence="1">Nucleus</location>
    </subcellularLocation>
</comment>
<dbReference type="InterPro" id="IPR041803">
    <property type="entry name" value="DEF1_CUE"/>
</dbReference>
<dbReference type="GO" id="GO:0043130">
    <property type="term" value="F:ubiquitin binding"/>
    <property type="evidence" value="ECO:0007669"/>
    <property type="project" value="InterPro"/>
</dbReference>
<feature type="region of interest" description="Disordered" evidence="16">
    <location>
        <begin position="110"/>
        <end position="435"/>
    </location>
</feature>
<keyword evidence="8" id="KW-0597">Phosphoprotein</keyword>
<feature type="compositionally biased region" description="Gly residues" evidence="16">
    <location>
        <begin position="1007"/>
        <end position="1016"/>
    </location>
</feature>
<evidence type="ECO:0000256" key="4">
    <source>
        <dbReference type="ARBA" id="ARBA00005491"/>
    </source>
</evidence>
<evidence type="ECO:0000256" key="9">
    <source>
        <dbReference type="ARBA" id="ARBA00022763"/>
    </source>
</evidence>
<feature type="compositionally biased region" description="Polar residues" evidence="16">
    <location>
        <begin position="645"/>
        <end position="666"/>
    </location>
</feature>
<keyword evidence="10" id="KW-0833">Ubl conjugation pathway</keyword>
<dbReference type="GO" id="GO:0006281">
    <property type="term" value="P:DNA repair"/>
    <property type="evidence" value="ECO:0007669"/>
    <property type="project" value="UniProtKB-KW"/>
</dbReference>
<feature type="compositionally biased region" description="Pro residues" evidence="16">
    <location>
        <begin position="532"/>
        <end position="542"/>
    </location>
</feature>
<dbReference type="AlphaFoldDB" id="A0A9P8I138"/>
<evidence type="ECO:0000256" key="5">
    <source>
        <dbReference type="ARBA" id="ARBA00020536"/>
    </source>
</evidence>
<dbReference type="GO" id="GO:0005737">
    <property type="term" value="C:cytoplasm"/>
    <property type="evidence" value="ECO:0007669"/>
    <property type="project" value="UniProtKB-SubCell"/>
</dbReference>
<reference evidence="18" key="1">
    <citation type="submission" date="2021-03" db="EMBL/GenBank/DDBJ databases">
        <title>Comparative genomics and phylogenomic investigation of the class Geoglossomycetes provide insights into ecological specialization and systematics.</title>
        <authorList>
            <person name="Melie T."/>
            <person name="Pirro S."/>
            <person name="Miller A.N."/>
            <person name="Quandt A."/>
        </authorList>
    </citation>
    <scope>NUCLEOTIDE SEQUENCE</scope>
    <source>
        <strain evidence="18">GBOQ0MN5Z8</strain>
    </source>
</reference>
<feature type="domain" description="CUE" evidence="17">
    <location>
        <begin position="63"/>
        <end position="106"/>
    </location>
</feature>
<feature type="compositionally biased region" description="Low complexity" evidence="16">
    <location>
        <begin position="671"/>
        <end position="690"/>
    </location>
</feature>
<sequence length="1053" mass="110775">MSETQVRPSAPRGRGSSRGGRGTRTGQRGGSRNTINGNYHQKIENVPIISYEDEGELGELKRLYSSKLTTIKEMFPDWTDEDIVFALHETSGDLESTIERITEGNISQWGEVKKKSKDRSRSKVKEPASAGSSDATNVPVGRGGRGGRGGFESARGGRGRGSDRGRRGGRGGSSGPANGLRHKKASDTQDHSWDGPVSIPTEESLIWATPINRPPGSENSSVDISGTAPTTAAEVSGQREAPLGPNAGLTEENVKASTATSEASKKTWASMFAKPAPTPVLKKTPPAPSPQHVPAPPLAPVETPEPQTAEPDVPPAPPALTNPETTLAEETPEPELVPPTVLNPTKPDEDPTPKDDLTEVNLEKVLDTSAPAPTTTVASTIDSAKDSRSGTGSVSPFVSTPTSRPPTSGYATSAHKATGPGTRTSSFQRRVLDQREAVVMPGNHAVDRAAVQFGSLGLNGADDSDVDEDREEAETRTQPPQHSPAAHPVASLPPAPQHQPITPIQTAVETVPTPRQAPGLPAAPHQQQAVPPQQPSPQPPLAPQSMVHQTSQGSHQYGQFGRYGQQALPQDQPSATQKQYESFGQQSQTQQAQQVQQAQQQPTQSQPAQHAPAQQQQYEGYPSHSQAQHAQPQHHQPTHAGAFSSAGNEYSSYYTSDQSRGLQNYYATPYGQQNAQSQQDAGAAQQRSSSGFGGTPADPPSQFQTTQAQQTQPRYGQTTEAHTGGQTTPNPTLPGQQPQGVQPQQPHIQHPQSQAGGQGAYPYGHPYYPYQNPAYAAYLSQVGVSSPSDAATQDYVKGQVERYGPAYLMYDEQFSGYNSAYGASFGGKGAMYGQQPHQGYGISPQTSFEHSSTPAGVGGFGQPSLHTRDNALGAGLGDYGRSGSAQPTQTQQHSTGSGAFAGIPDVFGRSGFQAQNQQLGQQQNNQQGSNEDSLKPFSDSKPSTSGPSPSLNQPGRPGSATNNTIGGPSQTGQPSQTTLPPQSQSQPGFSGYPSHHLHGSQAAQYGGLSGLGGHGAQGQNHQNSGYGNYGAGFGSGYYGSSGRGGWGGNYGGH</sequence>
<dbReference type="InterPro" id="IPR051833">
    <property type="entry name" value="TC-DDR_regulator"/>
</dbReference>
<dbReference type="InterPro" id="IPR003892">
    <property type="entry name" value="CUE"/>
</dbReference>
<feature type="region of interest" description="Disordered" evidence="16">
    <location>
        <begin position="1"/>
        <end position="39"/>
    </location>
</feature>
<dbReference type="InterPro" id="IPR009060">
    <property type="entry name" value="UBA-like_sf"/>
</dbReference>
<gene>
    <name evidence="18" type="ORF">FGG08_004098</name>
</gene>
<dbReference type="OrthoDB" id="5396806at2759"/>
<feature type="compositionally biased region" description="Low complexity" evidence="16">
    <location>
        <begin position="702"/>
        <end position="712"/>
    </location>
</feature>
<keyword evidence="12" id="KW-0779">Telomere</keyword>
<feature type="compositionally biased region" description="Low complexity" evidence="16">
    <location>
        <begin position="522"/>
        <end position="531"/>
    </location>
</feature>
<keyword evidence="9" id="KW-0227">DNA damage</keyword>
<dbReference type="Pfam" id="PF02845">
    <property type="entry name" value="CUE"/>
    <property type="match status" value="1"/>
</dbReference>
<comment type="caution">
    <text evidence="18">The sequence shown here is derived from an EMBL/GenBank/DDBJ whole genome shotgun (WGS) entry which is preliminary data.</text>
</comment>
<evidence type="ECO:0000256" key="15">
    <source>
        <dbReference type="ARBA" id="ARBA00023242"/>
    </source>
</evidence>
<dbReference type="PANTHER" id="PTHR16308">
    <property type="entry name" value="UBIQUITIN ASSOCIATED PROTEIN 2-LIKE/LINGERER"/>
    <property type="match status" value="1"/>
</dbReference>
<dbReference type="Proteomes" id="UP000698800">
    <property type="component" value="Unassembled WGS sequence"/>
</dbReference>
<evidence type="ECO:0000256" key="14">
    <source>
        <dbReference type="ARBA" id="ARBA00023204"/>
    </source>
</evidence>
<dbReference type="PANTHER" id="PTHR16308:SF13">
    <property type="entry name" value="PROTEIN LINGERER"/>
    <property type="match status" value="1"/>
</dbReference>
<keyword evidence="13" id="KW-0238">DNA-binding</keyword>